<dbReference type="Proteomes" id="UP000663881">
    <property type="component" value="Unassembled WGS sequence"/>
</dbReference>
<evidence type="ECO:0000313" key="1">
    <source>
        <dbReference type="EMBL" id="CAF4157596.1"/>
    </source>
</evidence>
<gene>
    <name evidence="1" type="ORF">OKA104_LOCUS38605</name>
</gene>
<organism evidence="1 2">
    <name type="scientific">Adineta steineri</name>
    <dbReference type="NCBI Taxonomy" id="433720"/>
    <lineage>
        <taxon>Eukaryota</taxon>
        <taxon>Metazoa</taxon>
        <taxon>Spiralia</taxon>
        <taxon>Gnathifera</taxon>
        <taxon>Rotifera</taxon>
        <taxon>Eurotatoria</taxon>
        <taxon>Bdelloidea</taxon>
        <taxon>Adinetida</taxon>
        <taxon>Adinetidae</taxon>
        <taxon>Adineta</taxon>
    </lineage>
</organism>
<comment type="caution">
    <text evidence="1">The sequence shown here is derived from an EMBL/GenBank/DDBJ whole genome shotgun (WGS) entry which is preliminary data.</text>
</comment>
<evidence type="ECO:0000313" key="2">
    <source>
        <dbReference type="Proteomes" id="UP000663881"/>
    </source>
</evidence>
<name>A0A819YLC1_9BILA</name>
<accession>A0A819YLC1</accession>
<dbReference type="EMBL" id="CAJOAY010007063">
    <property type="protein sequence ID" value="CAF4157596.1"/>
    <property type="molecule type" value="Genomic_DNA"/>
</dbReference>
<protein>
    <submittedName>
        <fullName evidence="1">Uncharacterized protein</fullName>
    </submittedName>
</protein>
<sequence>MMHEDVDDEEEEVILDRRTLIHQANDSTSLSNSGPILLGVNRFNIKVYDNPIKLSQAKTILLAATSISIV</sequence>
<proteinExistence type="predicted"/>
<reference evidence="1" key="1">
    <citation type="submission" date="2021-02" db="EMBL/GenBank/DDBJ databases">
        <authorList>
            <person name="Nowell W R."/>
        </authorList>
    </citation>
    <scope>NUCLEOTIDE SEQUENCE</scope>
</reference>
<dbReference type="AlphaFoldDB" id="A0A819YLC1"/>